<feature type="compositionally biased region" description="Polar residues" evidence="1">
    <location>
        <begin position="53"/>
        <end position="82"/>
    </location>
</feature>
<reference evidence="2 3" key="1">
    <citation type="submission" date="2024-05" db="EMBL/GenBank/DDBJ databases">
        <title>A draft genome resource for the thread blight pathogen Marasmius tenuissimus strain MS-2.</title>
        <authorList>
            <person name="Yulfo-Soto G.E."/>
            <person name="Baruah I.K."/>
            <person name="Amoako-Attah I."/>
            <person name="Bukari Y."/>
            <person name="Meinhardt L.W."/>
            <person name="Bailey B.A."/>
            <person name="Cohen S.P."/>
        </authorList>
    </citation>
    <scope>NUCLEOTIDE SEQUENCE [LARGE SCALE GENOMIC DNA]</scope>
    <source>
        <strain evidence="2 3">MS-2</strain>
    </source>
</reference>
<evidence type="ECO:0000256" key="1">
    <source>
        <dbReference type="SAM" id="MobiDB-lite"/>
    </source>
</evidence>
<feature type="compositionally biased region" description="Basic and acidic residues" evidence="1">
    <location>
        <begin position="9"/>
        <end position="35"/>
    </location>
</feature>
<evidence type="ECO:0000313" key="3">
    <source>
        <dbReference type="Proteomes" id="UP001437256"/>
    </source>
</evidence>
<sequence>MSLARQKRARETCHSIKHPRYEADCSSPAHERDSDWAQSDDDSILQRRLLSEESGNSSSVRLGHSNSSATPTTRDTECHYSSNPHRVRELEDAVQAQQEYIRELEERVSTLRRGFQEKNDYIDNLEEQPGMYVKDRRLWYQLGATVAAKLDDLGSVLDDAILHGVSNVELPVPPSTS</sequence>
<comment type="caution">
    <text evidence="2">The sequence shown here is derived from an EMBL/GenBank/DDBJ whole genome shotgun (WGS) entry which is preliminary data.</text>
</comment>
<keyword evidence="3" id="KW-1185">Reference proteome</keyword>
<protein>
    <submittedName>
        <fullName evidence="2">Uncharacterized protein</fullName>
    </submittedName>
</protein>
<dbReference type="EMBL" id="JBBXMP010000347">
    <property type="protein sequence ID" value="KAL0058218.1"/>
    <property type="molecule type" value="Genomic_DNA"/>
</dbReference>
<evidence type="ECO:0000313" key="2">
    <source>
        <dbReference type="EMBL" id="KAL0058218.1"/>
    </source>
</evidence>
<name>A0ABR2ZBP3_9AGAR</name>
<dbReference type="Proteomes" id="UP001437256">
    <property type="component" value="Unassembled WGS sequence"/>
</dbReference>
<proteinExistence type="predicted"/>
<organism evidence="2 3">
    <name type="scientific">Marasmius tenuissimus</name>
    <dbReference type="NCBI Taxonomy" id="585030"/>
    <lineage>
        <taxon>Eukaryota</taxon>
        <taxon>Fungi</taxon>
        <taxon>Dikarya</taxon>
        <taxon>Basidiomycota</taxon>
        <taxon>Agaricomycotina</taxon>
        <taxon>Agaricomycetes</taxon>
        <taxon>Agaricomycetidae</taxon>
        <taxon>Agaricales</taxon>
        <taxon>Marasmiineae</taxon>
        <taxon>Marasmiaceae</taxon>
        <taxon>Marasmius</taxon>
    </lineage>
</organism>
<accession>A0ABR2ZBP3</accession>
<gene>
    <name evidence="2" type="ORF">AAF712_015114</name>
</gene>
<feature type="region of interest" description="Disordered" evidence="1">
    <location>
        <begin position="1"/>
        <end position="40"/>
    </location>
</feature>
<feature type="region of interest" description="Disordered" evidence="1">
    <location>
        <begin position="52"/>
        <end position="82"/>
    </location>
</feature>